<evidence type="ECO:0000256" key="1">
    <source>
        <dbReference type="SAM" id="MobiDB-lite"/>
    </source>
</evidence>
<evidence type="ECO:0000259" key="3">
    <source>
        <dbReference type="PROSITE" id="PS50041"/>
    </source>
</evidence>
<evidence type="ECO:0000313" key="4">
    <source>
        <dbReference type="EMBL" id="CCD74007.1"/>
    </source>
</evidence>
<dbReference type="STRING" id="6239.T26C12.6.1"/>
<dbReference type="OMA" id="NARDWCH"/>
<evidence type="ECO:0000256" key="2">
    <source>
        <dbReference type="SAM" id="SignalP"/>
    </source>
</evidence>
<protein>
    <submittedName>
        <fullName evidence="4">C-type lectin domain-containing protein</fullName>
    </submittedName>
</protein>
<dbReference type="InterPro" id="IPR016186">
    <property type="entry name" value="C-type_lectin-like/link_sf"/>
</dbReference>
<dbReference type="AlphaFoldDB" id="Q4R111"/>
<dbReference type="SMR" id="Q4R111"/>
<dbReference type="PhylomeDB" id="Q4R111"/>
<feature type="domain" description="C-type lectin" evidence="3">
    <location>
        <begin position="30"/>
        <end position="149"/>
    </location>
</feature>
<name>Q4R111_CAEEL</name>
<dbReference type="PANTHER" id="PTHR23062:SF3">
    <property type="entry name" value="ANF_RECEPTOR DOMAIN-CONTAINING PROTEIN-RELATED"/>
    <property type="match status" value="1"/>
</dbReference>
<dbReference type="Gene3D" id="3.10.100.10">
    <property type="entry name" value="Mannose-Binding Protein A, subunit A"/>
    <property type="match status" value="1"/>
</dbReference>
<dbReference type="CTD" id="3896782"/>
<evidence type="ECO:0000313" key="6">
    <source>
        <dbReference type="WormBase" id="T26C12.6"/>
    </source>
</evidence>
<dbReference type="EMBL" id="BX284604">
    <property type="protein sequence ID" value="CCD74007.1"/>
    <property type="molecule type" value="Genomic_DNA"/>
</dbReference>
<proteinExistence type="evidence at protein level"/>
<dbReference type="PaxDb" id="6239-T26C12.6"/>
<reference evidence="4 5" key="1">
    <citation type="journal article" date="1998" name="Science">
        <title>Genome sequence of the nematode C. elegans: a platform for investigating biology.</title>
        <authorList>
            <consortium name="The C. elegans sequencing consortium"/>
            <person name="Sulson J.E."/>
            <person name="Waterston R."/>
        </authorList>
    </citation>
    <scope>NUCLEOTIDE SEQUENCE [LARGE SCALE GENOMIC DNA]</scope>
    <source>
        <strain evidence="4 5">Bristol N2</strain>
    </source>
</reference>
<dbReference type="GeneID" id="3896782"/>
<dbReference type="Proteomes" id="UP000001940">
    <property type="component" value="Chromosome IV"/>
</dbReference>
<dbReference type="OrthoDB" id="5837296at2759"/>
<feature type="chain" id="PRO_5004242780" evidence="2">
    <location>
        <begin position="20"/>
        <end position="187"/>
    </location>
</feature>
<dbReference type="WormBase" id="T26C12.6">
    <property type="protein sequence ID" value="CE38875"/>
    <property type="gene ID" value="WBGene00044469"/>
    <property type="gene designation" value="clec-173"/>
</dbReference>
<keyword evidence="7" id="KW-1267">Proteomics identification</keyword>
<evidence type="ECO:0007829" key="7">
    <source>
        <dbReference type="PeptideAtlas" id="Q4R111"/>
    </source>
</evidence>
<sequence length="187" mass="20845">MIRIKYLIALSSIISLANCRGCLDADDKEIGGICFKFVNQKMTYENARDWCHYKNPVTQSYLALVQNQFTANFVASYGHNAFGSSDATFWIGLSRDRNWNPFVFDNGVTLGQGWSNFDNQNSLNFVAERVSNAKWTTFNDSTTMPFVCSYDPTEPPVFSPPTPSRAPTTTPSTTTTTPGPTTTCKFV</sequence>
<feature type="signal peptide" evidence="2">
    <location>
        <begin position="1"/>
        <end position="19"/>
    </location>
</feature>
<dbReference type="UCSC" id="T26C12.6">
    <property type="organism name" value="c. elegans"/>
</dbReference>
<organism evidence="4 5">
    <name type="scientific">Caenorhabditis elegans</name>
    <dbReference type="NCBI Taxonomy" id="6239"/>
    <lineage>
        <taxon>Eukaryota</taxon>
        <taxon>Metazoa</taxon>
        <taxon>Ecdysozoa</taxon>
        <taxon>Nematoda</taxon>
        <taxon>Chromadorea</taxon>
        <taxon>Rhabditida</taxon>
        <taxon>Rhabditina</taxon>
        <taxon>Rhabditomorpha</taxon>
        <taxon>Rhabditoidea</taxon>
        <taxon>Rhabditidae</taxon>
        <taxon>Peloderinae</taxon>
        <taxon>Caenorhabditis</taxon>
    </lineage>
</organism>
<dbReference type="InterPro" id="IPR016187">
    <property type="entry name" value="CTDL_fold"/>
</dbReference>
<dbReference type="HOGENOM" id="CLU_057197_1_0_1"/>
<keyword evidence="2" id="KW-0732">Signal</keyword>
<feature type="region of interest" description="Disordered" evidence="1">
    <location>
        <begin position="155"/>
        <end position="187"/>
    </location>
</feature>
<dbReference type="KEGG" id="cel:CELE_T26C12.6"/>
<feature type="compositionally biased region" description="Low complexity" evidence="1">
    <location>
        <begin position="165"/>
        <end position="187"/>
    </location>
</feature>
<dbReference type="PeptideAtlas" id="Q4R111"/>
<dbReference type="SMART" id="SM00034">
    <property type="entry name" value="CLECT"/>
    <property type="match status" value="1"/>
</dbReference>
<dbReference type="eggNOG" id="KOG4297">
    <property type="taxonomic scope" value="Eukaryota"/>
</dbReference>
<gene>
    <name evidence="4 6" type="primary">clec-173</name>
    <name evidence="4" type="ORF">CELE_T26C12.6</name>
    <name evidence="6" type="ORF">T26C12.6</name>
</gene>
<feature type="compositionally biased region" description="Pro residues" evidence="1">
    <location>
        <begin position="155"/>
        <end position="164"/>
    </location>
</feature>
<dbReference type="SUPFAM" id="SSF56436">
    <property type="entry name" value="C-type lectin-like"/>
    <property type="match status" value="1"/>
</dbReference>
<dbReference type="Bgee" id="WBGene00044469">
    <property type="expression patterns" value="Expressed in larva and 2 other cell types or tissues"/>
</dbReference>
<dbReference type="PANTHER" id="PTHR23062">
    <property type="entry name" value="HYPOTHETICAL PROTEIN C.ELEGANS"/>
    <property type="match status" value="1"/>
</dbReference>
<dbReference type="FunCoup" id="Q4R111">
    <property type="interactions" value="19"/>
</dbReference>
<accession>Q4R111</accession>
<dbReference type="RefSeq" id="NP_001033434.1">
    <property type="nucleotide sequence ID" value="NM_001038345.3"/>
</dbReference>
<dbReference type="InParanoid" id="Q4R111"/>
<dbReference type="AGR" id="WB:WBGene00044469"/>
<keyword evidence="5" id="KW-1185">Reference proteome</keyword>
<dbReference type="Pfam" id="PF00059">
    <property type="entry name" value="Lectin_C"/>
    <property type="match status" value="1"/>
</dbReference>
<dbReference type="PROSITE" id="PS50041">
    <property type="entry name" value="C_TYPE_LECTIN_2"/>
    <property type="match status" value="1"/>
</dbReference>
<dbReference type="CDD" id="cd00037">
    <property type="entry name" value="CLECT"/>
    <property type="match status" value="1"/>
</dbReference>
<evidence type="ECO:0000313" key="5">
    <source>
        <dbReference type="Proteomes" id="UP000001940"/>
    </source>
</evidence>
<dbReference type="InterPro" id="IPR001304">
    <property type="entry name" value="C-type_lectin-like"/>
</dbReference>